<organism evidence="2 3">
    <name type="scientific">Pseudoxanthomonas sacheonensis</name>
    <dbReference type="NCBI Taxonomy" id="443615"/>
    <lineage>
        <taxon>Bacteria</taxon>
        <taxon>Pseudomonadati</taxon>
        <taxon>Pseudomonadota</taxon>
        <taxon>Gammaproteobacteria</taxon>
        <taxon>Lysobacterales</taxon>
        <taxon>Lysobacteraceae</taxon>
        <taxon>Pseudoxanthomonas</taxon>
    </lineage>
</organism>
<dbReference type="RefSeq" id="WP_310090526.1">
    <property type="nucleotide sequence ID" value="NZ_JAVDTT010000001.1"/>
</dbReference>
<evidence type="ECO:0000313" key="3">
    <source>
        <dbReference type="Proteomes" id="UP001254759"/>
    </source>
</evidence>
<dbReference type="Proteomes" id="UP001254759">
    <property type="component" value="Unassembled WGS sequence"/>
</dbReference>
<evidence type="ECO:0000313" key="2">
    <source>
        <dbReference type="EMBL" id="MDR6840621.1"/>
    </source>
</evidence>
<keyword evidence="3" id="KW-1185">Reference proteome</keyword>
<keyword evidence="1" id="KW-0812">Transmembrane</keyword>
<protein>
    <submittedName>
        <fullName evidence="2">Uncharacterized protein</fullName>
    </submittedName>
</protein>
<comment type="caution">
    <text evidence="2">The sequence shown here is derived from an EMBL/GenBank/DDBJ whole genome shotgun (WGS) entry which is preliminary data.</text>
</comment>
<proteinExistence type="predicted"/>
<feature type="transmembrane region" description="Helical" evidence="1">
    <location>
        <begin position="236"/>
        <end position="257"/>
    </location>
</feature>
<feature type="transmembrane region" description="Helical" evidence="1">
    <location>
        <begin position="162"/>
        <end position="182"/>
    </location>
</feature>
<feature type="transmembrane region" description="Helical" evidence="1">
    <location>
        <begin position="121"/>
        <end position="141"/>
    </location>
</feature>
<accession>A0ABU1RPB6</accession>
<dbReference type="EMBL" id="JAVDTT010000001">
    <property type="protein sequence ID" value="MDR6840621.1"/>
    <property type="molecule type" value="Genomic_DNA"/>
</dbReference>
<name>A0ABU1RPB6_9GAMM</name>
<keyword evidence="1" id="KW-1133">Transmembrane helix</keyword>
<sequence>MSSNDVIESYVSEVMRRLPRKERNEIGLELRDLLNQMLAERTQDAATDDVVLNMLREFGTPAEVAARYRPPGVVIIPAEQTRTFALLSLGGMALQWASTLPRVFDGQPLVAWWFTWGLGAFWWPGFLAMMSLMSLFAHQLGMFKPTWKPRIVDPERVNRNSMAFGLAGFAIGVALMICLPWITPLMPEPMPRIFAFDPTFLRERAPPVILLWLGSFVTMFVAMLKGRWSKLTRNLSTAFSLGFGALLVWWMTAGAIFLSPPTDEGAKGALGLVVAIIVVDLAYRLYRRRPRMHAPKIKASGT</sequence>
<keyword evidence="1" id="KW-0472">Membrane</keyword>
<reference evidence="2 3" key="1">
    <citation type="submission" date="2023-07" db="EMBL/GenBank/DDBJ databases">
        <title>Sorghum-associated microbial communities from plants grown in Nebraska, USA.</title>
        <authorList>
            <person name="Schachtman D."/>
        </authorList>
    </citation>
    <scope>NUCLEOTIDE SEQUENCE [LARGE SCALE GENOMIC DNA]</scope>
    <source>
        <strain evidence="2 3">BE107</strain>
    </source>
</reference>
<dbReference type="Pfam" id="PF22564">
    <property type="entry name" value="HAAS"/>
    <property type="match status" value="1"/>
</dbReference>
<evidence type="ECO:0000256" key="1">
    <source>
        <dbReference type="SAM" id="Phobius"/>
    </source>
</evidence>
<feature type="transmembrane region" description="Helical" evidence="1">
    <location>
        <begin position="205"/>
        <end position="224"/>
    </location>
</feature>
<feature type="transmembrane region" description="Helical" evidence="1">
    <location>
        <begin position="84"/>
        <end position="101"/>
    </location>
</feature>
<gene>
    <name evidence="2" type="ORF">J2W94_000885</name>
</gene>
<feature type="transmembrane region" description="Helical" evidence="1">
    <location>
        <begin position="269"/>
        <end position="286"/>
    </location>
</feature>